<dbReference type="Proteomes" id="UP000283509">
    <property type="component" value="Unassembled WGS sequence"/>
</dbReference>
<feature type="region of interest" description="Disordered" evidence="8">
    <location>
        <begin position="32"/>
        <end position="92"/>
    </location>
</feature>
<evidence type="ECO:0000256" key="3">
    <source>
        <dbReference type="ARBA" id="ARBA00006958"/>
    </source>
</evidence>
<reference evidence="10 11" key="1">
    <citation type="submission" date="2018-04" db="EMBL/GenBank/DDBJ databases">
        <authorList>
            <person name="Zhang X."/>
            <person name="Yuan J."/>
            <person name="Li F."/>
            <person name="Xiang J."/>
        </authorList>
    </citation>
    <scope>NUCLEOTIDE SEQUENCE [LARGE SCALE GENOMIC DNA]</scope>
    <source>
        <tissue evidence="10">Muscle</tissue>
    </source>
</reference>
<dbReference type="AlphaFoldDB" id="A0A3R7PU27"/>
<keyword evidence="11" id="KW-1185">Reference proteome</keyword>
<feature type="compositionally biased region" description="Polar residues" evidence="8">
    <location>
        <begin position="60"/>
        <end position="71"/>
    </location>
</feature>
<dbReference type="InterPro" id="IPR027806">
    <property type="entry name" value="HARBI1_dom"/>
</dbReference>
<evidence type="ECO:0000256" key="1">
    <source>
        <dbReference type="ARBA" id="ARBA00001968"/>
    </source>
</evidence>
<comment type="cofactor">
    <cofactor evidence="1">
        <name>a divalent metal cation</name>
        <dbReference type="ChEBI" id="CHEBI:60240"/>
    </cofactor>
</comment>
<keyword evidence="6" id="KW-0378">Hydrolase</keyword>
<evidence type="ECO:0000256" key="7">
    <source>
        <dbReference type="ARBA" id="ARBA00023242"/>
    </source>
</evidence>
<name>A0A3R7PU27_PENVA</name>
<feature type="compositionally biased region" description="Polar residues" evidence="8">
    <location>
        <begin position="79"/>
        <end position="89"/>
    </location>
</feature>
<feature type="domain" description="DDE Tnp4" evidence="9">
    <location>
        <begin position="388"/>
        <end position="536"/>
    </location>
</feature>
<keyword evidence="7" id="KW-0539">Nucleus</keyword>
<dbReference type="OrthoDB" id="6331085at2759"/>
<evidence type="ECO:0000256" key="6">
    <source>
        <dbReference type="ARBA" id="ARBA00022801"/>
    </source>
</evidence>
<dbReference type="GO" id="GO:0005634">
    <property type="term" value="C:nucleus"/>
    <property type="evidence" value="ECO:0007669"/>
    <property type="project" value="UniProtKB-SubCell"/>
</dbReference>
<dbReference type="GO" id="GO:0046872">
    <property type="term" value="F:metal ion binding"/>
    <property type="evidence" value="ECO:0007669"/>
    <property type="project" value="UniProtKB-KW"/>
</dbReference>
<evidence type="ECO:0000259" key="9">
    <source>
        <dbReference type="Pfam" id="PF13359"/>
    </source>
</evidence>
<dbReference type="PANTHER" id="PTHR22930">
    <property type="match status" value="1"/>
</dbReference>
<dbReference type="GO" id="GO:0016787">
    <property type="term" value="F:hydrolase activity"/>
    <property type="evidence" value="ECO:0007669"/>
    <property type="project" value="UniProtKB-KW"/>
</dbReference>
<gene>
    <name evidence="10" type="ORF">C7M84_024224</name>
</gene>
<reference evidence="10 11" key="2">
    <citation type="submission" date="2019-01" db="EMBL/GenBank/DDBJ databases">
        <title>The decoding of complex shrimp genome reveals the adaptation for benthos swimmer, frequently molting mechanism and breeding impact on genome.</title>
        <authorList>
            <person name="Sun Y."/>
            <person name="Gao Y."/>
            <person name="Yu Y."/>
        </authorList>
    </citation>
    <scope>NUCLEOTIDE SEQUENCE [LARGE SCALE GENOMIC DNA]</scope>
    <source>
        <tissue evidence="10">Muscle</tissue>
    </source>
</reference>
<comment type="subcellular location">
    <subcellularLocation>
        <location evidence="2">Nucleus</location>
    </subcellularLocation>
</comment>
<protein>
    <submittedName>
        <fullName evidence="10">Putative nuclease HARBI1</fullName>
    </submittedName>
</protein>
<comment type="similarity">
    <text evidence="3">Belongs to the HARBI1 family.</text>
</comment>
<sequence>MYAGVVSVAQSDLSRLIKVAELLKIKGLAVPDEPAETRTSEDRTISRNKRTSPPGRSKTLPVTTDQVNSPSAKRRKTQESLTPLSTSRGSDAEWLKDCSRGEQNLDQSCIADEEGMDDSSPLQEALLPETQELHIKDEIIEITSCSDSNQDDTGLDFGTVTEDSKEPETLDDNCQDEVSMLIPKYESSGLDSQGAGPLITQPMFSDGLGGTMSGSSEIQAWFPDQEAASSVVMDGDNANTGDTNLQVAKMADSLADIEEINLIEEIIENIAALQPPRVALTERNNVFLSLNDEEFLARFRLSKDSAAVPSHIRLLITLRWMTTGGLQLAIADDFEVSQQFLSTCVKETLQSIASNFHRYVQFPDSQAIQAVSQQFQDIAGFPGVLGAIDCTHIPIESPGGERAEEFICKKGFFSLNVQGVCGPNLEFYNIVCRWPGSVHNSRIFANSDLCRKLEQGQYVGHLLGDSAYPLRPYLMTPVANPTREAELKYNTAHAKTSNIEMAFSLWKRRFRVLSSQLRSKLNTSMMAICSAAVLHNIAIKHKDTIPEGEDVDCEVDIRKDYSEREGICNLSTTEGLRKRASIINTVSPRTASCRNLLAPPLQLQHIKIRAFPRRRQLPPLSIAGRCYPGFREEPQVPQ</sequence>
<keyword evidence="5" id="KW-0479">Metal-binding</keyword>
<accession>A0A3R7PU27</accession>
<dbReference type="EMBL" id="QCYY01000797">
    <property type="protein sequence ID" value="ROT82609.1"/>
    <property type="molecule type" value="Genomic_DNA"/>
</dbReference>
<dbReference type="PANTHER" id="PTHR22930:SF289">
    <property type="entry name" value="DDE TNP4 DOMAIN-CONTAINING PROTEIN-RELATED"/>
    <property type="match status" value="1"/>
</dbReference>
<evidence type="ECO:0000256" key="5">
    <source>
        <dbReference type="ARBA" id="ARBA00022723"/>
    </source>
</evidence>
<comment type="caution">
    <text evidence="10">The sequence shown here is derived from an EMBL/GenBank/DDBJ whole genome shotgun (WGS) entry which is preliminary data.</text>
</comment>
<dbReference type="GO" id="GO:0004518">
    <property type="term" value="F:nuclease activity"/>
    <property type="evidence" value="ECO:0007669"/>
    <property type="project" value="UniProtKB-KW"/>
</dbReference>
<evidence type="ECO:0000313" key="11">
    <source>
        <dbReference type="Proteomes" id="UP000283509"/>
    </source>
</evidence>
<keyword evidence="4" id="KW-0540">Nuclease</keyword>
<evidence type="ECO:0000256" key="4">
    <source>
        <dbReference type="ARBA" id="ARBA00022722"/>
    </source>
</evidence>
<dbReference type="STRING" id="6689.A0A3R7PU27"/>
<evidence type="ECO:0000313" key="10">
    <source>
        <dbReference type="EMBL" id="ROT82609.1"/>
    </source>
</evidence>
<proteinExistence type="inferred from homology"/>
<dbReference type="InterPro" id="IPR045249">
    <property type="entry name" value="HARBI1-like"/>
</dbReference>
<evidence type="ECO:0000256" key="8">
    <source>
        <dbReference type="SAM" id="MobiDB-lite"/>
    </source>
</evidence>
<organism evidence="10 11">
    <name type="scientific">Penaeus vannamei</name>
    <name type="common">Whiteleg shrimp</name>
    <name type="synonym">Litopenaeus vannamei</name>
    <dbReference type="NCBI Taxonomy" id="6689"/>
    <lineage>
        <taxon>Eukaryota</taxon>
        <taxon>Metazoa</taxon>
        <taxon>Ecdysozoa</taxon>
        <taxon>Arthropoda</taxon>
        <taxon>Crustacea</taxon>
        <taxon>Multicrustacea</taxon>
        <taxon>Malacostraca</taxon>
        <taxon>Eumalacostraca</taxon>
        <taxon>Eucarida</taxon>
        <taxon>Decapoda</taxon>
        <taxon>Dendrobranchiata</taxon>
        <taxon>Penaeoidea</taxon>
        <taxon>Penaeidae</taxon>
        <taxon>Penaeus</taxon>
    </lineage>
</organism>
<evidence type="ECO:0000256" key="2">
    <source>
        <dbReference type="ARBA" id="ARBA00004123"/>
    </source>
</evidence>
<feature type="compositionally biased region" description="Basic and acidic residues" evidence="8">
    <location>
        <begin position="35"/>
        <end position="45"/>
    </location>
</feature>
<dbReference type="Pfam" id="PF13359">
    <property type="entry name" value="DDE_Tnp_4"/>
    <property type="match status" value="1"/>
</dbReference>